<gene>
    <name evidence="2" type="ORF">INP51_01150</name>
</gene>
<protein>
    <submittedName>
        <fullName evidence="2">Uncharacterized protein</fullName>
    </submittedName>
</protein>
<keyword evidence="1" id="KW-1133">Transmembrane helix</keyword>
<dbReference type="EMBL" id="CP063304">
    <property type="protein sequence ID" value="QOV19618.1"/>
    <property type="molecule type" value="Genomic_DNA"/>
</dbReference>
<dbReference type="RefSeq" id="WP_193735938.1">
    <property type="nucleotide sequence ID" value="NZ_CP063304.1"/>
</dbReference>
<proteinExistence type="predicted"/>
<accession>A0A7M2RHK9</accession>
<feature type="transmembrane region" description="Helical" evidence="1">
    <location>
        <begin position="12"/>
        <end position="33"/>
    </location>
</feature>
<reference evidence="2 3" key="1">
    <citation type="submission" date="2020-10" db="EMBL/GenBank/DDBJ databases">
        <title>Blautia liquoris sp.nov., isolated from the mud in a fermentation cellar used for the production of Chinese strong-flavoured liquor.</title>
        <authorList>
            <person name="Lu L."/>
        </authorList>
    </citation>
    <scope>NUCLEOTIDE SEQUENCE [LARGE SCALE GENOMIC DNA]</scope>
    <source>
        <strain evidence="2 3">LZLJ-3</strain>
    </source>
</reference>
<dbReference type="Proteomes" id="UP000593601">
    <property type="component" value="Chromosome"/>
</dbReference>
<feature type="transmembrane region" description="Helical" evidence="1">
    <location>
        <begin position="39"/>
        <end position="60"/>
    </location>
</feature>
<name>A0A7M2RHK9_9FIRM</name>
<keyword evidence="3" id="KW-1185">Reference proteome</keyword>
<dbReference type="KEGG" id="bliq:INP51_01150"/>
<dbReference type="AlphaFoldDB" id="A0A7M2RHK9"/>
<evidence type="ECO:0000313" key="2">
    <source>
        <dbReference type="EMBL" id="QOV19618.1"/>
    </source>
</evidence>
<organism evidence="2 3">
    <name type="scientific">Blautia liquoris</name>
    <dbReference type="NCBI Taxonomy" id="2779518"/>
    <lineage>
        <taxon>Bacteria</taxon>
        <taxon>Bacillati</taxon>
        <taxon>Bacillota</taxon>
        <taxon>Clostridia</taxon>
        <taxon>Lachnospirales</taxon>
        <taxon>Lachnospiraceae</taxon>
        <taxon>Blautia</taxon>
    </lineage>
</organism>
<keyword evidence="1" id="KW-0472">Membrane</keyword>
<keyword evidence="1" id="KW-0812">Transmembrane</keyword>
<evidence type="ECO:0000256" key="1">
    <source>
        <dbReference type="SAM" id="Phobius"/>
    </source>
</evidence>
<sequence length="65" mass="7111">MNKKNKPLWLKIIGGVSGILLVIAVCALLYSLGIISVRIGIVILLALFLTAIIVIILFSLKRKHD</sequence>
<evidence type="ECO:0000313" key="3">
    <source>
        <dbReference type="Proteomes" id="UP000593601"/>
    </source>
</evidence>